<dbReference type="AlphaFoldDB" id="A0AAD3D691"/>
<evidence type="ECO:0000313" key="3">
    <source>
        <dbReference type="EMBL" id="GFH57456.1"/>
    </source>
</evidence>
<feature type="domain" description="MHD" evidence="2">
    <location>
        <begin position="505"/>
        <end position="760"/>
    </location>
</feature>
<dbReference type="InterPro" id="IPR036168">
    <property type="entry name" value="AP2_Mu_C_sf"/>
</dbReference>
<dbReference type="EMBL" id="BLLK01000058">
    <property type="protein sequence ID" value="GFH57456.1"/>
    <property type="molecule type" value="Genomic_DNA"/>
</dbReference>
<dbReference type="SUPFAM" id="SSF49447">
    <property type="entry name" value="Second domain of Mu2 adaptin subunit (ap50) of ap2 adaptor"/>
    <property type="match status" value="1"/>
</dbReference>
<keyword evidence="4" id="KW-1185">Reference proteome</keyword>
<feature type="compositionally biased region" description="Polar residues" evidence="1">
    <location>
        <begin position="443"/>
        <end position="468"/>
    </location>
</feature>
<name>A0AAD3D691_9STRA</name>
<evidence type="ECO:0000259" key="2">
    <source>
        <dbReference type="PROSITE" id="PS51072"/>
    </source>
</evidence>
<gene>
    <name evidence="3" type="ORF">CTEN210_13932</name>
</gene>
<comment type="caution">
    <text evidence="3">The sequence shown here is derived from an EMBL/GenBank/DDBJ whole genome shotgun (WGS) entry which is preliminary data.</text>
</comment>
<evidence type="ECO:0000256" key="1">
    <source>
        <dbReference type="SAM" id="MobiDB-lite"/>
    </source>
</evidence>
<sequence length="760" mass="84591">MPTAQFASISLLMDDSEIDIDSLVQLTTVFSPLSEITPMAVKNALGELHCKIQKDISFEDKSRINDELNANGTTSSVRAKHDQLQGEIHKDLGDQQSVDEKSAFERLCERETYEYEKRLKEKKKSNFATFRTSEGLDIEYTLITEPTLTERIISTFQVGPVSLPYHCLVFSCGVSGSSMSKILSLDMPGFRKRMNQFVQLLSRSELCTDRNVQATQKEDIEIRLLSVLMNDEFLIGNEEFDNDGIDDIINADWNEKSSKKLGKPKLFPKKLLKRRKRKQVDEVDEVSKAITSTALISSSATSSEIGRIISDQMQVLAISKASMEFEGYKHGWRSNTSSKTDRSSGIMKSPTRVSRKLGRDLIGFDYVPKQANSEESSAFDNASVSGGMSYVSDMTSVTGSTVVTESSSSSSIPTLSGSSRDSVSIKRYSRKNKLIPPKYGSLPSPSKKNTLQNGFDPFDSNQNQQVFNDSIPKMPNYSSPNGKSNKKRGESSTYTPPRSPYIPGSRKIFTTMALNEDLVCTYKGSRMTSCIVQGIVQILMNSDSTAFVPFAVRVFDDDDHISSIEANKQFLNDVSKEKEPGEEDWEHKYIVTLPKADNYYPILRYDCGDKLIPVPLRVQSKVRTNGVVCRVALQISSNPSNEKPLTELTITLSVPESVIGESVITQPEGGIWIAKKRHVVWCVKELGSGEKFVLQAQFQLKKGTLENGDSPAFSTMLQCQSMSAQLSNVSLDCCDAKGFPGEVNVKIARRFRISQRELEG</sequence>
<feature type="compositionally biased region" description="Low complexity" evidence="1">
    <location>
        <begin position="402"/>
        <end position="419"/>
    </location>
</feature>
<proteinExistence type="predicted"/>
<dbReference type="PROSITE" id="PS51072">
    <property type="entry name" value="MHD"/>
    <property type="match status" value="1"/>
</dbReference>
<dbReference type="InterPro" id="IPR028565">
    <property type="entry name" value="MHD"/>
</dbReference>
<accession>A0AAD3D691</accession>
<organism evidence="3 4">
    <name type="scientific">Chaetoceros tenuissimus</name>
    <dbReference type="NCBI Taxonomy" id="426638"/>
    <lineage>
        <taxon>Eukaryota</taxon>
        <taxon>Sar</taxon>
        <taxon>Stramenopiles</taxon>
        <taxon>Ochrophyta</taxon>
        <taxon>Bacillariophyta</taxon>
        <taxon>Coscinodiscophyceae</taxon>
        <taxon>Chaetocerotophycidae</taxon>
        <taxon>Chaetocerotales</taxon>
        <taxon>Chaetocerotaceae</taxon>
        <taxon>Chaetoceros</taxon>
    </lineage>
</organism>
<evidence type="ECO:0000313" key="4">
    <source>
        <dbReference type="Proteomes" id="UP001054902"/>
    </source>
</evidence>
<feature type="region of interest" description="Disordered" evidence="1">
    <location>
        <begin position="332"/>
        <end position="352"/>
    </location>
</feature>
<reference evidence="3 4" key="1">
    <citation type="journal article" date="2021" name="Sci. Rep.">
        <title>The genome of the diatom Chaetoceros tenuissimus carries an ancient integrated fragment of an extant virus.</title>
        <authorList>
            <person name="Hongo Y."/>
            <person name="Kimura K."/>
            <person name="Takaki Y."/>
            <person name="Yoshida Y."/>
            <person name="Baba S."/>
            <person name="Kobayashi G."/>
            <person name="Nagasaki K."/>
            <person name="Hano T."/>
            <person name="Tomaru Y."/>
        </authorList>
    </citation>
    <scope>NUCLEOTIDE SEQUENCE [LARGE SCALE GENOMIC DNA]</scope>
    <source>
        <strain evidence="3 4">NIES-3715</strain>
    </source>
</reference>
<dbReference type="InterPro" id="IPR018808">
    <property type="entry name" value="Muniscin_C"/>
</dbReference>
<dbReference type="Gene3D" id="2.60.40.1170">
    <property type="entry name" value="Mu homology domain, subdomain B"/>
    <property type="match status" value="2"/>
</dbReference>
<dbReference type="Proteomes" id="UP001054902">
    <property type="component" value="Unassembled WGS sequence"/>
</dbReference>
<protein>
    <recommendedName>
        <fullName evidence="2">MHD domain-containing protein</fullName>
    </recommendedName>
</protein>
<feature type="region of interest" description="Disordered" evidence="1">
    <location>
        <begin position="402"/>
        <end position="502"/>
    </location>
</feature>
<dbReference type="Pfam" id="PF10291">
    <property type="entry name" value="muHD"/>
    <property type="match status" value="1"/>
</dbReference>